<reference evidence="8" key="1">
    <citation type="submission" date="2020-01" db="EMBL/GenBank/DDBJ databases">
        <title>Genome sequence of Kobresia littledalei, the first chromosome-level genome in the family Cyperaceae.</title>
        <authorList>
            <person name="Qu G."/>
        </authorList>
    </citation>
    <scope>NUCLEOTIDE SEQUENCE</scope>
    <source>
        <strain evidence="8">C.B.Clarke</strain>
        <tissue evidence="8">Leaf</tissue>
    </source>
</reference>
<feature type="domain" description="Gnk2-homologous" evidence="7">
    <location>
        <begin position="126"/>
        <end position="232"/>
    </location>
</feature>
<organism evidence="8 9">
    <name type="scientific">Carex littledalei</name>
    <dbReference type="NCBI Taxonomy" id="544730"/>
    <lineage>
        <taxon>Eukaryota</taxon>
        <taxon>Viridiplantae</taxon>
        <taxon>Streptophyta</taxon>
        <taxon>Embryophyta</taxon>
        <taxon>Tracheophyta</taxon>
        <taxon>Spermatophyta</taxon>
        <taxon>Magnoliopsida</taxon>
        <taxon>Liliopsida</taxon>
        <taxon>Poales</taxon>
        <taxon>Cyperaceae</taxon>
        <taxon>Cyperoideae</taxon>
        <taxon>Cariceae</taxon>
        <taxon>Carex</taxon>
        <taxon>Carex subgen. Euthyceras</taxon>
    </lineage>
</organism>
<dbReference type="PROSITE" id="PS51473">
    <property type="entry name" value="GNK2"/>
    <property type="match status" value="2"/>
</dbReference>
<comment type="subcellular location">
    <subcellularLocation>
        <location evidence="1">Secreted</location>
    </subcellularLocation>
</comment>
<comment type="similarity">
    <text evidence="5">Belongs to the cysteine-rich repeat secretory protein family.</text>
</comment>
<keyword evidence="4" id="KW-0677">Repeat</keyword>
<evidence type="ECO:0000256" key="1">
    <source>
        <dbReference type="ARBA" id="ARBA00004613"/>
    </source>
</evidence>
<keyword evidence="3 6" id="KW-0732">Signal</keyword>
<gene>
    <name evidence="8" type="ORF">FCM35_KLT03881</name>
</gene>
<evidence type="ECO:0000256" key="6">
    <source>
        <dbReference type="SAM" id="SignalP"/>
    </source>
</evidence>
<dbReference type="InterPro" id="IPR050581">
    <property type="entry name" value="CRR_secretory_protein"/>
</dbReference>
<dbReference type="Proteomes" id="UP000623129">
    <property type="component" value="Unassembled WGS sequence"/>
</dbReference>
<dbReference type="Gene3D" id="3.30.430.20">
    <property type="entry name" value="Gnk2 domain, C-X8-C-X2-C motif"/>
    <property type="match status" value="2"/>
</dbReference>
<proteinExistence type="inferred from homology"/>
<evidence type="ECO:0000256" key="2">
    <source>
        <dbReference type="ARBA" id="ARBA00022525"/>
    </source>
</evidence>
<dbReference type="PANTHER" id="PTHR32411:SF55">
    <property type="entry name" value="CYSTEINE-RICH REPEAT SECRETORY PROTEIN 55"/>
    <property type="match status" value="1"/>
</dbReference>
<dbReference type="GO" id="GO:0005576">
    <property type="term" value="C:extracellular region"/>
    <property type="evidence" value="ECO:0007669"/>
    <property type="project" value="UniProtKB-SubCell"/>
</dbReference>
<feature type="chain" id="PRO_5033007768" evidence="6">
    <location>
        <begin position="20"/>
        <end position="256"/>
    </location>
</feature>
<name>A0A833R0L8_9POAL</name>
<dbReference type="FunFam" id="3.30.430.20:FF:000002">
    <property type="entry name" value="Cysteine-rich receptor-like protein kinase 10"/>
    <property type="match status" value="1"/>
</dbReference>
<evidence type="ECO:0000313" key="8">
    <source>
        <dbReference type="EMBL" id="KAF3330527.1"/>
    </source>
</evidence>
<keyword evidence="2" id="KW-0964">Secreted</keyword>
<evidence type="ECO:0000256" key="4">
    <source>
        <dbReference type="ARBA" id="ARBA00022737"/>
    </source>
</evidence>
<dbReference type="EMBL" id="SWLB01000013">
    <property type="protein sequence ID" value="KAF3330527.1"/>
    <property type="molecule type" value="Genomic_DNA"/>
</dbReference>
<feature type="domain" description="Gnk2-homologous" evidence="7">
    <location>
        <begin position="13"/>
        <end position="120"/>
    </location>
</feature>
<sequence length="256" mass="28354">MALVLKLFFFSLLLPLSYCADPIAHYCAQNYTSNQTQININQVISDLTTSASVGGFAVTSSGNGNDTIYGLAQCRGDVSASDCSACLSSAAKQFPVACPKQADARLWYDYCFMRYDTNNFVGQSDTGFVTILYNVQNATDPDAFDKAVRKLVKKANSDAVSAGSGSLGREKTNFTEYINIYALAQCTRDLQPLDCAQCLWSTLQYFPIYCSHRRGCRVLYTSCMVRYEIYPFYFPLDGNAKISGVDKYTKAILHPH</sequence>
<dbReference type="OrthoDB" id="1731016at2759"/>
<comment type="caution">
    <text evidence="8">The sequence shown here is derived from an EMBL/GenBank/DDBJ whole genome shotgun (WGS) entry which is preliminary data.</text>
</comment>
<dbReference type="InterPro" id="IPR038408">
    <property type="entry name" value="GNK2_sf"/>
</dbReference>
<evidence type="ECO:0000256" key="5">
    <source>
        <dbReference type="ARBA" id="ARBA00038515"/>
    </source>
</evidence>
<feature type="signal peptide" evidence="6">
    <location>
        <begin position="1"/>
        <end position="19"/>
    </location>
</feature>
<accession>A0A833R0L8</accession>
<evidence type="ECO:0000259" key="7">
    <source>
        <dbReference type="PROSITE" id="PS51473"/>
    </source>
</evidence>
<dbReference type="Pfam" id="PF01657">
    <property type="entry name" value="Stress-antifung"/>
    <property type="match status" value="2"/>
</dbReference>
<keyword evidence="9" id="KW-1185">Reference proteome</keyword>
<evidence type="ECO:0000313" key="9">
    <source>
        <dbReference type="Proteomes" id="UP000623129"/>
    </source>
</evidence>
<dbReference type="PANTHER" id="PTHR32411">
    <property type="entry name" value="CYSTEINE-RICH REPEAT SECRETORY PROTEIN 38-RELATED"/>
    <property type="match status" value="1"/>
</dbReference>
<dbReference type="CDD" id="cd23509">
    <property type="entry name" value="Gnk2-like"/>
    <property type="match status" value="2"/>
</dbReference>
<evidence type="ECO:0000256" key="3">
    <source>
        <dbReference type="ARBA" id="ARBA00022729"/>
    </source>
</evidence>
<dbReference type="AlphaFoldDB" id="A0A833R0L8"/>
<protein>
    <submittedName>
        <fullName evidence="8">Cysteine-rich repeat secretory protein 55-like protein</fullName>
    </submittedName>
</protein>
<dbReference type="InterPro" id="IPR002902">
    <property type="entry name" value="GNK2"/>
</dbReference>